<evidence type="ECO:0000256" key="4">
    <source>
        <dbReference type="ARBA" id="ARBA00022759"/>
    </source>
</evidence>
<dbReference type="SUPFAM" id="SSF54211">
    <property type="entry name" value="Ribosomal protein S5 domain 2-like"/>
    <property type="match status" value="1"/>
</dbReference>
<sequence>METITSSAEISQLFSNGKRVKTPYVTLIVGERRCGKPRGDEEQHGPGGRVAFIAGKKLGNAVWRNQAKRRMRAVCHELGGPWPDFDVIFLAKSSLCQVPYGKVLQACGDATRRLSSGKEGCFGEKGPRSC</sequence>
<comment type="caution">
    <text evidence="7">The sequence shown here is derived from an EMBL/GenBank/DDBJ whole genome shotgun (WGS) entry which is preliminary data.</text>
</comment>
<evidence type="ECO:0000313" key="8">
    <source>
        <dbReference type="Proteomes" id="UP000463388"/>
    </source>
</evidence>
<dbReference type="InterPro" id="IPR014721">
    <property type="entry name" value="Ribsml_uS5_D2-typ_fold_subgr"/>
</dbReference>
<keyword evidence="6" id="KW-0694">RNA-binding</keyword>
<keyword evidence="2" id="KW-0819">tRNA processing</keyword>
<organism evidence="7 8">
    <name type="scientific">Adlercreutzia mucosicola</name>
    <dbReference type="NCBI Taxonomy" id="580026"/>
    <lineage>
        <taxon>Bacteria</taxon>
        <taxon>Bacillati</taxon>
        <taxon>Actinomycetota</taxon>
        <taxon>Coriobacteriia</taxon>
        <taxon>Eggerthellales</taxon>
        <taxon>Eggerthellaceae</taxon>
        <taxon>Adlercreutzia</taxon>
    </lineage>
</organism>
<dbReference type="GO" id="GO:0000049">
    <property type="term" value="F:tRNA binding"/>
    <property type="evidence" value="ECO:0007669"/>
    <property type="project" value="InterPro"/>
</dbReference>
<evidence type="ECO:0000256" key="5">
    <source>
        <dbReference type="ARBA" id="ARBA00022801"/>
    </source>
</evidence>
<evidence type="ECO:0000256" key="1">
    <source>
        <dbReference type="ARBA" id="ARBA00002663"/>
    </source>
</evidence>
<dbReference type="PROSITE" id="PS00648">
    <property type="entry name" value="RIBONUCLEASE_P"/>
    <property type="match status" value="1"/>
</dbReference>
<dbReference type="OrthoDB" id="196964at2"/>
<protein>
    <submittedName>
        <fullName evidence="7">Ribonuclease P protein component</fullName>
    </submittedName>
</protein>
<evidence type="ECO:0000256" key="6">
    <source>
        <dbReference type="ARBA" id="ARBA00022884"/>
    </source>
</evidence>
<evidence type="ECO:0000313" key="7">
    <source>
        <dbReference type="EMBL" id="MVX60315.1"/>
    </source>
</evidence>
<dbReference type="InterPro" id="IPR020539">
    <property type="entry name" value="RNase_P_CS"/>
</dbReference>
<keyword evidence="8" id="KW-1185">Reference proteome</keyword>
<keyword evidence="4" id="KW-0255">Endonuclease</keyword>
<evidence type="ECO:0000256" key="2">
    <source>
        <dbReference type="ARBA" id="ARBA00022694"/>
    </source>
</evidence>
<dbReference type="GO" id="GO:0030677">
    <property type="term" value="C:ribonuclease P complex"/>
    <property type="evidence" value="ECO:0007669"/>
    <property type="project" value="TreeGrafter"/>
</dbReference>
<keyword evidence="3" id="KW-0540">Nuclease</keyword>
<dbReference type="InterPro" id="IPR000100">
    <property type="entry name" value="RNase_P"/>
</dbReference>
<dbReference type="Pfam" id="PF00825">
    <property type="entry name" value="Ribonuclease_P"/>
    <property type="match status" value="1"/>
</dbReference>
<dbReference type="GO" id="GO:0042781">
    <property type="term" value="F:3'-tRNA processing endoribonuclease activity"/>
    <property type="evidence" value="ECO:0007669"/>
    <property type="project" value="TreeGrafter"/>
</dbReference>
<accession>A0A6N8JKA4</accession>
<dbReference type="Gene3D" id="3.30.230.10">
    <property type="match status" value="1"/>
</dbReference>
<dbReference type="Proteomes" id="UP000463388">
    <property type="component" value="Unassembled WGS sequence"/>
</dbReference>
<proteinExistence type="predicted"/>
<dbReference type="GO" id="GO:0004526">
    <property type="term" value="F:ribonuclease P activity"/>
    <property type="evidence" value="ECO:0007669"/>
    <property type="project" value="InterPro"/>
</dbReference>
<comment type="function">
    <text evidence="1">RNaseP catalyzes the removal of the 5'-leader sequence from pre-tRNA to produce the mature 5'-terminus. It can also cleave other RNA substrates such as 4.5S RNA. The protein component plays an auxiliary but essential role in vivo by binding to the 5'-leader sequence and broadening the substrate specificity of the ribozyme.</text>
</comment>
<reference evidence="7 8" key="1">
    <citation type="submission" date="2019-12" db="EMBL/GenBank/DDBJ databases">
        <title>Microbes associate with the intestines of laboratory mice.</title>
        <authorList>
            <person name="Navarre W."/>
            <person name="Wong E."/>
        </authorList>
    </citation>
    <scope>NUCLEOTIDE SEQUENCE [LARGE SCALE GENOMIC DNA]</scope>
    <source>
        <strain evidence="7 8">NM66_B29</strain>
    </source>
</reference>
<name>A0A6N8JKA4_9ACTN</name>
<dbReference type="InterPro" id="IPR020568">
    <property type="entry name" value="Ribosomal_Su5_D2-typ_SF"/>
</dbReference>
<dbReference type="PANTHER" id="PTHR33992:SF1">
    <property type="entry name" value="RIBONUCLEASE P PROTEIN COMPONENT"/>
    <property type="match status" value="1"/>
</dbReference>
<keyword evidence="5" id="KW-0378">Hydrolase</keyword>
<gene>
    <name evidence="7" type="ORF">GKZ27_02390</name>
</gene>
<evidence type="ECO:0000256" key="3">
    <source>
        <dbReference type="ARBA" id="ARBA00022722"/>
    </source>
</evidence>
<dbReference type="PANTHER" id="PTHR33992">
    <property type="entry name" value="RIBONUCLEASE P PROTEIN COMPONENT"/>
    <property type="match status" value="1"/>
</dbReference>
<dbReference type="RefSeq" id="WP_084636661.1">
    <property type="nucleotide sequence ID" value="NZ_JANJZH010000001.1"/>
</dbReference>
<dbReference type="AlphaFoldDB" id="A0A6N8JKA4"/>
<dbReference type="EMBL" id="WSRR01000003">
    <property type="protein sequence ID" value="MVX60315.1"/>
    <property type="molecule type" value="Genomic_DNA"/>
</dbReference>